<dbReference type="EMBL" id="JACHHT010000001">
    <property type="protein sequence ID" value="MBB6520342.1"/>
    <property type="molecule type" value="Genomic_DNA"/>
</dbReference>
<sequence length="39" mass="4335">MLSDKRDLLEYQSNVAGVPISCTFEFGVIPDSKIIYVSV</sequence>
<protein>
    <submittedName>
        <fullName evidence="1">Uncharacterized protein</fullName>
    </submittedName>
</protein>
<dbReference type="InParanoid" id="A0A7X0JQJ1"/>
<evidence type="ECO:0000313" key="2">
    <source>
        <dbReference type="Proteomes" id="UP000528457"/>
    </source>
</evidence>
<evidence type="ECO:0000313" key="1">
    <source>
        <dbReference type="EMBL" id="MBB6520342.1"/>
    </source>
</evidence>
<dbReference type="Proteomes" id="UP000528457">
    <property type="component" value="Unassembled WGS sequence"/>
</dbReference>
<name>A0A7X0JQJ1_9GAMM</name>
<organism evidence="1 2">
    <name type="scientific">Pseudoteredinibacter isoporae</name>
    <dbReference type="NCBI Taxonomy" id="570281"/>
    <lineage>
        <taxon>Bacteria</taxon>
        <taxon>Pseudomonadati</taxon>
        <taxon>Pseudomonadota</taxon>
        <taxon>Gammaproteobacteria</taxon>
        <taxon>Cellvibrionales</taxon>
        <taxon>Cellvibrionaceae</taxon>
        <taxon>Pseudoteredinibacter</taxon>
    </lineage>
</organism>
<comment type="caution">
    <text evidence="1">The sequence shown here is derived from an EMBL/GenBank/DDBJ whole genome shotgun (WGS) entry which is preliminary data.</text>
</comment>
<reference evidence="1 2" key="1">
    <citation type="submission" date="2020-08" db="EMBL/GenBank/DDBJ databases">
        <title>Genomic Encyclopedia of Type Strains, Phase IV (KMG-IV): sequencing the most valuable type-strain genomes for metagenomic binning, comparative biology and taxonomic classification.</title>
        <authorList>
            <person name="Goeker M."/>
        </authorList>
    </citation>
    <scope>NUCLEOTIDE SEQUENCE [LARGE SCALE GENOMIC DNA]</scope>
    <source>
        <strain evidence="1 2">DSM 22368</strain>
    </source>
</reference>
<gene>
    <name evidence="1" type="ORF">HNR48_000620</name>
</gene>
<accession>A0A7X0JQJ1</accession>
<keyword evidence="2" id="KW-1185">Reference proteome</keyword>
<proteinExistence type="predicted"/>
<dbReference type="AlphaFoldDB" id="A0A7X0JQJ1"/>